<keyword evidence="16" id="KW-1185">Reference proteome</keyword>
<dbReference type="Pfam" id="PF00067">
    <property type="entry name" value="p450"/>
    <property type="match status" value="1"/>
</dbReference>
<comment type="similarity">
    <text evidence="4 14">Belongs to the cytochrome P450 family.</text>
</comment>
<evidence type="ECO:0000256" key="13">
    <source>
        <dbReference type="PIRSR" id="PIRSR602401-1"/>
    </source>
</evidence>
<dbReference type="InterPro" id="IPR001128">
    <property type="entry name" value="Cyt_P450"/>
</dbReference>
<dbReference type="PANTHER" id="PTHR24300:SF108">
    <property type="entry name" value="CYTOCHROME P450 CYP2J9-RELATED"/>
    <property type="match status" value="1"/>
</dbReference>
<dbReference type="SUPFAM" id="SSF48264">
    <property type="entry name" value="Cytochrome P450"/>
    <property type="match status" value="1"/>
</dbReference>
<dbReference type="InterPro" id="IPR036396">
    <property type="entry name" value="Cyt_P450_sf"/>
</dbReference>
<dbReference type="PANTHER" id="PTHR24300">
    <property type="entry name" value="CYTOCHROME P450 508A4-RELATED"/>
    <property type="match status" value="1"/>
</dbReference>
<dbReference type="eggNOG" id="KOG0156">
    <property type="taxonomic scope" value="Eukaryota"/>
</dbReference>
<keyword evidence="7" id="KW-0256">Endoplasmic reticulum</keyword>
<keyword evidence="9 14" id="KW-0560">Oxidoreductase</keyword>
<evidence type="ECO:0000256" key="8">
    <source>
        <dbReference type="ARBA" id="ARBA00022848"/>
    </source>
</evidence>
<evidence type="ECO:0000256" key="5">
    <source>
        <dbReference type="ARBA" id="ARBA00022617"/>
    </source>
</evidence>
<protein>
    <submittedName>
        <fullName evidence="17">Cytochrome P450 2J3 isoform X1</fullName>
    </submittedName>
</protein>
<organism evidence="16 17">
    <name type="scientific">Mesocricetus auratus</name>
    <name type="common">Golden hamster</name>
    <dbReference type="NCBI Taxonomy" id="10036"/>
    <lineage>
        <taxon>Eukaryota</taxon>
        <taxon>Metazoa</taxon>
        <taxon>Chordata</taxon>
        <taxon>Craniata</taxon>
        <taxon>Vertebrata</taxon>
        <taxon>Euteleostomi</taxon>
        <taxon>Mammalia</taxon>
        <taxon>Eutheria</taxon>
        <taxon>Euarchontoglires</taxon>
        <taxon>Glires</taxon>
        <taxon>Rodentia</taxon>
        <taxon>Myomorpha</taxon>
        <taxon>Muroidea</taxon>
        <taxon>Cricetidae</taxon>
        <taxon>Cricetinae</taxon>
        <taxon>Mesocricetus</taxon>
    </lineage>
</organism>
<dbReference type="GO" id="GO:0006805">
    <property type="term" value="P:xenobiotic metabolic process"/>
    <property type="evidence" value="ECO:0007669"/>
    <property type="project" value="TreeGrafter"/>
</dbReference>
<dbReference type="CDD" id="cd20662">
    <property type="entry name" value="CYP2J"/>
    <property type="match status" value="1"/>
</dbReference>
<comment type="cofactor">
    <cofactor evidence="1 13">
        <name>heme</name>
        <dbReference type="ChEBI" id="CHEBI:30413"/>
    </cofactor>
</comment>
<evidence type="ECO:0000256" key="10">
    <source>
        <dbReference type="ARBA" id="ARBA00023004"/>
    </source>
</evidence>
<dbReference type="InterPro" id="IPR008071">
    <property type="entry name" value="Cyt_P450_E_grp-I_CYP2J-like"/>
</dbReference>
<accession>A0A1U7QTF5</accession>
<dbReference type="PRINTS" id="PR00463">
    <property type="entry name" value="EP450I"/>
</dbReference>
<sequence length="544" mass="61846">MGGVLWGLGGHSQGADPFWEPQAVTLGTCSSSEPEKPVQVPAMLASVGSLVSAIWAALHLQTLLLAAVAFLFLADYFKNRRPKNYPPGPRRLPFFGCLFHLDPKQPHISLQKFVKKYGNVLSLDFANIPSVVVSGMPLIKEVFTQLEPNFLNRPVTLLRKHLFNKNGLIFSSGQTWKEQRRFALMTLKNFGLGKKSLEQRIQEEARYLVEAIGEEGGQPFDPHFNINNAVSNIICTVTFGERFEYHDSRFQEMLRLLDDATCLESSMMCQLYNIFPRIIHYLPGSHQTFFRNWRKLKLFVSDIVDSHRKDWDPDEPRDFIDAFLTEMTKYPDKTTTSFNEENLICSTLDLFFAGTETTSTTLRWAVLCMALYPEVQEKVQAEIDKVIGQGRQPSLADRESMPYTSAVIHEVQRIGNIIPFNVPREGAVDTKLAGFDLPKGIMILTNLTALHRDPKEWATPDVFNPEHFLENGQFKKRESFLPFSMGKRACLGEQLARSELFIFFTALVQKFTFKPPANEKLSLQFRMSVTVSPVSHRICAVPRL</sequence>
<dbReference type="GO" id="GO:0005789">
    <property type="term" value="C:endoplasmic reticulum membrane"/>
    <property type="evidence" value="ECO:0007669"/>
    <property type="project" value="UniProtKB-SubCell"/>
</dbReference>
<dbReference type="Proteomes" id="UP000886700">
    <property type="component" value="Unplaced"/>
</dbReference>
<dbReference type="GO" id="GO:0020037">
    <property type="term" value="F:heme binding"/>
    <property type="evidence" value="ECO:0007669"/>
    <property type="project" value="InterPro"/>
</dbReference>
<keyword evidence="8" id="KW-0492">Microsome</keyword>
<dbReference type="Gene3D" id="1.10.630.10">
    <property type="entry name" value="Cytochrome P450"/>
    <property type="match status" value="1"/>
</dbReference>
<dbReference type="InterPro" id="IPR017972">
    <property type="entry name" value="Cyt_P450_CS"/>
</dbReference>
<dbReference type="GO" id="GO:0005506">
    <property type="term" value="F:iron ion binding"/>
    <property type="evidence" value="ECO:0007669"/>
    <property type="project" value="InterPro"/>
</dbReference>
<keyword evidence="12 15" id="KW-0472">Membrane</keyword>
<gene>
    <name evidence="17" type="primary">LOC101830700</name>
</gene>
<evidence type="ECO:0000256" key="3">
    <source>
        <dbReference type="ARBA" id="ARBA00004586"/>
    </source>
</evidence>
<feature type="transmembrane region" description="Helical" evidence="15">
    <location>
        <begin position="53"/>
        <end position="74"/>
    </location>
</feature>
<dbReference type="PROSITE" id="PS00086">
    <property type="entry name" value="CYTOCHROME_P450"/>
    <property type="match status" value="1"/>
</dbReference>
<dbReference type="KEGG" id="maua:101830700"/>
<keyword evidence="10 13" id="KW-0408">Iron</keyword>
<evidence type="ECO:0000313" key="16">
    <source>
        <dbReference type="Proteomes" id="UP000886700"/>
    </source>
</evidence>
<comment type="subcellular location">
    <subcellularLocation>
        <location evidence="3">Endoplasmic reticulum membrane</location>
    </subcellularLocation>
    <subcellularLocation>
        <location evidence="2">Microsome membrane</location>
    </subcellularLocation>
</comment>
<dbReference type="PRINTS" id="PR01688">
    <property type="entry name" value="EP450ICYP2J"/>
</dbReference>
<dbReference type="InterPro" id="IPR050182">
    <property type="entry name" value="Cytochrome_P450_fam2"/>
</dbReference>
<keyword evidence="6 13" id="KW-0479">Metal-binding</keyword>
<keyword evidence="11 14" id="KW-0503">Monooxygenase</keyword>
<evidence type="ECO:0000256" key="1">
    <source>
        <dbReference type="ARBA" id="ARBA00001971"/>
    </source>
</evidence>
<dbReference type="InterPro" id="IPR002401">
    <property type="entry name" value="Cyt_P450_E_grp-I"/>
</dbReference>
<keyword evidence="15" id="KW-1133">Transmembrane helix</keyword>
<dbReference type="PRINTS" id="PR00385">
    <property type="entry name" value="P450"/>
</dbReference>
<name>A0A1U7QTF5_MESAU</name>
<dbReference type="RefSeq" id="XP_005074368.2">
    <property type="nucleotide sequence ID" value="XM_005074311.4"/>
</dbReference>
<dbReference type="GO" id="GO:0016712">
    <property type="term" value="F:oxidoreductase activity, acting on paired donors, with incorporation or reduction of molecular oxygen, reduced flavin or flavoprotein as one donor, and incorporation of one atom of oxygen"/>
    <property type="evidence" value="ECO:0007669"/>
    <property type="project" value="InterPro"/>
</dbReference>
<dbReference type="AlphaFoldDB" id="A0A1U7QTF5"/>
<proteinExistence type="inferred from homology"/>
<keyword evidence="5 13" id="KW-0349">Heme</keyword>
<reference evidence="17" key="1">
    <citation type="submission" date="2025-08" db="UniProtKB">
        <authorList>
            <consortium name="RefSeq"/>
        </authorList>
    </citation>
    <scope>IDENTIFICATION</scope>
    <source>
        <tissue evidence="17">Liver</tissue>
    </source>
</reference>
<evidence type="ECO:0000256" key="9">
    <source>
        <dbReference type="ARBA" id="ARBA00023002"/>
    </source>
</evidence>
<dbReference type="GO" id="GO:0006082">
    <property type="term" value="P:organic acid metabolic process"/>
    <property type="evidence" value="ECO:0007669"/>
    <property type="project" value="TreeGrafter"/>
</dbReference>
<evidence type="ECO:0000256" key="11">
    <source>
        <dbReference type="ARBA" id="ARBA00023033"/>
    </source>
</evidence>
<evidence type="ECO:0000256" key="6">
    <source>
        <dbReference type="ARBA" id="ARBA00022723"/>
    </source>
</evidence>
<evidence type="ECO:0000256" key="7">
    <source>
        <dbReference type="ARBA" id="ARBA00022824"/>
    </source>
</evidence>
<keyword evidence="15" id="KW-0812">Transmembrane</keyword>
<evidence type="ECO:0000256" key="2">
    <source>
        <dbReference type="ARBA" id="ARBA00004524"/>
    </source>
</evidence>
<evidence type="ECO:0000256" key="12">
    <source>
        <dbReference type="ARBA" id="ARBA00023136"/>
    </source>
</evidence>
<dbReference type="STRING" id="10036.ENSMAUP00000003284"/>
<evidence type="ECO:0000313" key="17">
    <source>
        <dbReference type="RefSeq" id="XP_005074368.2"/>
    </source>
</evidence>
<feature type="binding site" description="axial binding residue" evidence="13">
    <location>
        <position position="490"/>
    </location>
    <ligand>
        <name>heme</name>
        <dbReference type="ChEBI" id="CHEBI:30413"/>
    </ligand>
    <ligandPart>
        <name>Fe</name>
        <dbReference type="ChEBI" id="CHEBI:18248"/>
    </ligandPart>
</feature>
<evidence type="ECO:0000256" key="14">
    <source>
        <dbReference type="RuleBase" id="RU000461"/>
    </source>
</evidence>
<dbReference type="GeneID" id="101830700"/>
<dbReference type="OrthoDB" id="2789670at2759"/>
<evidence type="ECO:0000256" key="15">
    <source>
        <dbReference type="SAM" id="Phobius"/>
    </source>
</evidence>
<dbReference type="FunFam" id="1.10.630.10:FF:000004">
    <property type="entry name" value="cytochrome P450 2D15 isoform X1"/>
    <property type="match status" value="1"/>
</dbReference>
<evidence type="ECO:0000256" key="4">
    <source>
        <dbReference type="ARBA" id="ARBA00010617"/>
    </source>
</evidence>